<dbReference type="Gene3D" id="1.20.1720.10">
    <property type="entry name" value="Multidrug resistance protein D"/>
    <property type="match status" value="1"/>
</dbReference>
<keyword evidence="2" id="KW-0813">Transport</keyword>
<dbReference type="Gene3D" id="1.20.1250.20">
    <property type="entry name" value="MFS general substrate transporter like domains"/>
    <property type="match status" value="1"/>
</dbReference>
<reference evidence="10 11" key="1">
    <citation type="journal article" date="2019" name="Int. J. Syst. Evol. Microbiol.">
        <title>The Global Catalogue of Microorganisms (GCM) 10K type strain sequencing project: providing services to taxonomists for standard genome sequencing and annotation.</title>
        <authorList>
            <consortium name="The Broad Institute Genomics Platform"/>
            <consortium name="The Broad Institute Genome Sequencing Center for Infectious Disease"/>
            <person name="Wu L."/>
            <person name="Ma J."/>
        </authorList>
    </citation>
    <scope>NUCLEOTIDE SEQUENCE [LARGE SCALE GENOMIC DNA]</scope>
    <source>
        <strain evidence="10 11">JCM 14306</strain>
    </source>
</reference>
<keyword evidence="4 8" id="KW-0812">Transmembrane</keyword>
<name>A0ABN2F409_9ACTN</name>
<evidence type="ECO:0000313" key="11">
    <source>
        <dbReference type="Proteomes" id="UP001501319"/>
    </source>
</evidence>
<keyword evidence="11" id="KW-1185">Reference proteome</keyword>
<dbReference type="PROSITE" id="PS50850">
    <property type="entry name" value="MFS"/>
    <property type="match status" value="1"/>
</dbReference>
<dbReference type="CDD" id="cd17502">
    <property type="entry name" value="MFS_Azr1_MDR_like"/>
    <property type="match status" value="1"/>
</dbReference>
<evidence type="ECO:0000256" key="4">
    <source>
        <dbReference type="ARBA" id="ARBA00022692"/>
    </source>
</evidence>
<dbReference type="PANTHER" id="PTHR23501:SF197">
    <property type="entry name" value="COMD"/>
    <property type="match status" value="1"/>
</dbReference>
<accession>A0ABN2F409</accession>
<protein>
    <recommendedName>
        <fullName evidence="9">Major facilitator superfamily (MFS) profile domain-containing protein</fullName>
    </recommendedName>
</protein>
<sequence>MSTTEPATAGGASPAPEPNAPNYLSHKQILVILGGLMAGMFLAALDQSIVGTALPRIVSEFNSLDKLSWVVTAYLLTSTASTPLWGKISDLYGRRPLFIAAIVTFLAGSVLSAMSQNIEELIGFRAIQGLGAGGLMSLAFATIGDVIPPRERGKYMGYFGAVFGLSSVAGPLLGGLLTDGPGWRWIFWINVPIGLVALGVVAAVLKLPHVKRSHKIDYLGAAIVTGAVTTLLLAVSWSGPTNGWGAGTTIALLVAAVVLAVVFVLVELRVSEPIIPMDLFKGRIFSGYAAYAFLLGFAMFGALIFLPLYLQAVKDLSPTKSGLALLPMIVGIFFASIPSGQLMSKTGRYKIYPIISSVLVGGAMVLLSTIGLTTPYWQLAIYMFIMGAGLGLSMQITVTAAQNSVPRQHMGTATSTMTFFRSMGGAIGTAVYGAVLTSRLTTHLGDIVPQSMHGMVDQLAKAANSVQALHALPQPMKGWALSGLVQAMDDVFLVSLPFLAIAFILAVITPEQRLAGRDDGPKPEGDNADLAASAAAMH</sequence>
<evidence type="ECO:0000256" key="7">
    <source>
        <dbReference type="SAM" id="MobiDB-lite"/>
    </source>
</evidence>
<feature type="transmembrane region" description="Helical" evidence="8">
    <location>
        <begin position="122"/>
        <end position="143"/>
    </location>
</feature>
<feature type="transmembrane region" description="Helical" evidence="8">
    <location>
        <begin position="379"/>
        <end position="398"/>
    </location>
</feature>
<evidence type="ECO:0000256" key="2">
    <source>
        <dbReference type="ARBA" id="ARBA00022448"/>
    </source>
</evidence>
<dbReference type="InterPro" id="IPR011701">
    <property type="entry name" value="MFS"/>
</dbReference>
<feature type="transmembrane region" description="Helical" evidence="8">
    <location>
        <begin position="288"/>
        <end position="310"/>
    </location>
</feature>
<dbReference type="SUPFAM" id="SSF103473">
    <property type="entry name" value="MFS general substrate transporter"/>
    <property type="match status" value="1"/>
</dbReference>
<dbReference type="PRINTS" id="PR01036">
    <property type="entry name" value="TCRTETB"/>
</dbReference>
<proteinExistence type="predicted"/>
<dbReference type="RefSeq" id="WP_344110410.1">
    <property type="nucleotide sequence ID" value="NZ_BAAANE010000004.1"/>
</dbReference>
<feature type="transmembrane region" description="Helical" evidence="8">
    <location>
        <begin position="419"/>
        <end position="436"/>
    </location>
</feature>
<dbReference type="NCBIfam" id="TIGR00711">
    <property type="entry name" value="efflux_EmrB"/>
    <property type="match status" value="1"/>
</dbReference>
<comment type="caution">
    <text evidence="10">The sequence shown here is derived from an EMBL/GenBank/DDBJ whole genome shotgun (WGS) entry which is preliminary data.</text>
</comment>
<feature type="region of interest" description="Disordered" evidence="7">
    <location>
        <begin position="514"/>
        <end position="533"/>
    </location>
</feature>
<comment type="subcellular location">
    <subcellularLocation>
        <location evidence="1">Cell membrane</location>
        <topology evidence="1">Multi-pass membrane protein</topology>
    </subcellularLocation>
</comment>
<keyword evidence="5 8" id="KW-1133">Transmembrane helix</keyword>
<dbReference type="InterPro" id="IPR036259">
    <property type="entry name" value="MFS_trans_sf"/>
</dbReference>
<dbReference type="Pfam" id="PF07690">
    <property type="entry name" value="MFS_1"/>
    <property type="match status" value="1"/>
</dbReference>
<feature type="region of interest" description="Disordered" evidence="7">
    <location>
        <begin position="1"/>
        <end position="20"/>
    </location>
</feature>
<evidence type="ECO:0000256" key="8">
    <source>
        <dbReference type="SAM" id="Phobius"/>
    </source>
</evidence>
<feature type="transmembrane region" description="Helical" evidence="8">
    <location>
        <begin position="351"/>
        <end position="373"/>
    </location>
</feature>
<feature type="transmembrane region" description="Helical" evidence="8">
    <location>
        <begin position="185"/>
        <end position="205"/>
    </location>
</feature>
<evidence type="ECO:0000259" key="9">
    <source>
        <dbReference type="PROSITE" id="PS50850"/>
    </source>
</evidence>
<gene>
    <name evidence="10" type="ORF">GCM10009744_17060</name>
</gene>
<dbReference type="InterPro" id="IPR020846">
    <property type="entry name" value="MFS_dom"/>
</dbReference>
<keyword evidence="3" id="KW-1003">Cell membrane</keyword>
<feature type="transmembrane region" description="Helical" evidence="8">
    <location>
        <begin position="97"/>
        <end position="116"/>
    </location>
</feature>
<evidence type="ECO:0000313" key="10">
    <source>
        <dbReference type="EMBL" id="GAA1629644.1"/>
    </source>
</evidence>
<feature type="transmembrane region" description="Helical" evidence="8">
    <location>
        <begin position="29"/>
        <end position="47"/>
    </location>
</feature>
<organism evidence="10 11">
    <name type="scientific">Kribbella alba</name>
    <dbReference type="NCBI Taxonomy" id="190197"/>
    <lineage>
        <taxon>Bacteria</taxon>
        <taxon>Bacillati</taxon>
        <taxon>Actinomycetota</taxon>
        <taxon>Actinomycetes</taxon>
        <taxon>Propionibacteriales</taxon>
        <taxon>Kribbellaceae</taxon>
        <taxon>Kribbella</taxon>
    </lineage>
</organism>
<feature type="transmembrane region" description="Helical" evidence="8">
    <location>
        <begin position="155"/>
        <end position="173"/>
    </location>
</feature>
<evidence type="ECO:0000256" key="3">
    <source>
        <dbReference type="ARBA" id="ARBA00022475"/>
    </source>
</evidence>
<dbReference type="EMBL" id="BAAANE010000004">
    <property type="protein sequence ID" value="GAA1629644.1"/>
    <property type="molecule type" value="Genomic_DNA"/>
</dbReference>
<feature type="compositionally biased region" description="Basic and acidic residues" evidence="7">
    <location>
        <begin position="514"/>
        <end position="525"/>
    </location>
</feature>
<evidence type="ECO:0000256" key="1">
    <source>
        <dbReference type="ARBA" id="ARBA00004651"/>
    </source>
</evidence>
<feature type="transmembrane region" description="Helical" evidence="8">
    <location>
        <begin position="67"/>
        <end position="85"/>
    </location>
</feature>
<feature type="transmembrane region" description="Helical" evidence="8">
    <location>
        <begin position="491"/>
        <end position="508"/>
    </location>
</feature>
<feature type="transmembrane region" description="Helical" evidence="8">
    <location>
        <begin position="322"/>
        <end position="339"/>
    </location>
</feature>
<feature type="domain" description="Major facilitator superfamily (MFS) profile" evidence="9">
    <location>
        <begin position="32"/>
        <end position="514"/>
    </location>
</feature>
<evidence type="ECO:0000256" key="6">
    <source>
        <dbReference type="ARBA" id="ARBA00023136"/>
    </source>
</evidence>
<evidence type="ECO:0000256" key="5">
    <source>
        <dbReference type="ARBA" id="ARBA00022989"/>
    </source>
</evidence>
<dbReference type="Proteomes" id="UP001501319">
    <property type="component" value="Unassembled WGS sequence"/>
</dbReference>
<dbReference type="InterPro" id="IPR004638">
    <property type="entry name" value="EmrB-like"/>
</dbReference>
<dbReference type="PANTHER" id="PTHR23501">
    <property type="entry name" value="MAJOR FACILITATOR SUPERFAMILY"/>
    <property type="match status" value="1"/>
</dbReference>
<keyword evidence="6 8" id="KW-0472">Membrane</keyword>
<feature type="transmembrane region" description="Helical" evidence="8">
    <location>
        <begin position="244"/>
        <end position="268"/>
    </location>
</feature>
<feature type="transmembrane region" description="Helical" evidence="8">
    <location>
        <begin position="217"/>
        <end position="238"/>
    </location>
</feature>